<evidence type="ECO:0000256" key="3">
    <source>
        <dbReference type="ARBA" id="ARBA00022801"/>
    </source>
</evidence>
<comment type="similarity">
    <text evidence="1">Belongs to the AB hydrolase superfamily. AB hydrolase 4 family.</text>
</comment>
<dbReference type="NCBIfam" id="NF008218">
    <property type="entry name" value="PRK10985.1"/>
    <property type="match status" value="1"/>
</dbReference>
<keyword evidence="3 5" id="KW-0378">Hydrolase</keyword>
<evidence type="ECO:0000259" key="4">
    <source>
        <dbReference type="Pfam" id="PF00561"/>
    </source>
</evidence>
<organism evidence="5 6">
    <name type="scientific">Fluctibacter halophilus</name>
    <dbReference type="NCBI Taxonomy" id="226011"/>
    <lineage>
        <taxon>Bacteria</taxon>
        <taxon>Pseudomonadati</taxon>
        <taxon>Pseudomonadota</taxon>
        <taxon>Gammaproteobacteria</taxon>
        <taxon>Alteromonadales</taxon>
        <taxon>Alteromonadaceae</taxon>
        <taxon>Fluctibacter</taxon>
    </lineage>
</organism>
<dbReference type="InterPro" id="IPR000952">
    <property type="entry name" value="AB_hydrolase_4_CS"/>
</dbReference>
<dbReference type="PANTHER" id="PTHR10794">
    <property type="entry name" value="ABHYDROLASE DOMAIN-CONTAINING PROTEIN"/>
    <property type="match status" value="1"/>
</dbReference>
<evidence type="ECO:0000256" key="1">
    <source>
        <dbReference type="ARBA" id="ARBA00010884"/>
    </source>
</evidence>
<dbReference type="Gene3D" id="3.40.50.1820">
    <property type="entry name" value="alpha/beta hydrolase"/>
    <property type="match status" value="1"/>
</dbReference>
<dbReference type="Pfam" id="PF00561">
    <property type="entry name" value="Abhydrolase_1"/>
    <property type="match status" value="1"/>
</dbReference>
<name>A0ABS8G8Y6_9ALTE</name>
<dbReference type="InterPro" id="IPR050960">
    <property type="entry name" value="AB_hydrolase_4_sf"/>
</dbReference>
<dbReference type="PANTHER" id="PTHR10794:SF94">
    <property type="entry name" value="ESTERASE YHET-RELATED"/>
    <property type="match status" value="1"/>
</dbReference>
<dbReference type="GO" id="GO:0016787">
    <property type="term" value="F:hydrolase activity"/>
    <property type="evidence" value="ECO:0007669"/>
    <property type="project" value="UniProtKB-KW"/>
</dbReference>
<protein>
    <submittedName>
        <fullName evidence="5">Hydrolase</fullName>
    </submittedName>
</protein>
<dbReference type="RefSeq" id="WP_229160925.1">
    <property type="nucleotide sequence ID" value="NZ_JAJEWP010000003.1"/>
</dbReference>
<dbReference type="PROSITE" id="PS01133">
    <property type="entry name" value="UPF0017"/>
    <property type="match status" value="1"/>
</dbReference>
<evidence type="ECO:0000313" key="5">
    <source>
        <dbReference type="EMBL" id="MCC2617037.1"/>
    </source>
</evidence>
<evidence type="ECO:0000256" key="2">
    <source>
        <dbReference type="ARBA" id="ARBA00022487"/>
    </source>
</evidence>
<gene>
    <name evidence="5" type="ORF">LJ739_12365</name>
</gene>
<dbReference type="Proteomes" id="UP001520878">
    <property type="component" value="Unassembled WGS sequence"/>
</dbReference>
<dbReference type="SUPFAM" id="SSF53474">
    <property type="entry name" value="alpha/beta-Hydrolases"/>
    <property type="match status" value="1"/>
</dbReference>
<dbReference type="PIRSF" id="PIRSF005211">
    <property type="entry name" value="Ab_hydro_YheT"/>
    <property type="match status" value="1"/>
</dbReference>
<accession>A0ABS8G8Y6</accession>
<dbReference type="EMBL" id="JAJEWP010000003">
    <property type="protein sequence ID" value="MCC2617037.1"/>
    <property type="molecule type" value="Genomic_DNA"/>
</dbReference>
<reference evidence="5 6" key="1">
    <citation type="submission" date="2021-10" db="EMBL/GenBank/DDBJ databases">
        <title>Draft genome of Aestuariibacter halophilus JC2043.</title>
        <authorList>
            <person name="Emsley S.A."/>
            <person name="Pfannmuller K.M."/>
            <person name="Ushijima B."/>
            <person name="Saw J.H."/>
            <person name="Videau P."/>
        </authorList>
    </citation>
    <scope>NUCLEOTIDE SEQUENCE [LARGE SCALE GENOMIC DNA]</scope>
    <source>
        <strain evidence="5 6">JC2043</strain>
    </source>
</reference>
<evidence type="ECO:0000313" key="6">
    <source>
        <dbReference type="Proteomes" id="UP001520878"/>
    </source>
</evidence>
<dbReference type="InterPro" id="IPR012020">
    <property type="entry name" value="ABHD4"/>
</dbReference>
<comment type="caution">
    <text evidence="5">The sequence shown here is derived from an EMBL/GenBank/DDBJ whole genome shotgun (WGS) entry which is preliminary data.</text>
</comment>
<sequence length="345" mass="38486">MKDCRTDSAPFGGIVRNAYRPPWWAKNRHVQTIWPKFFRRKQALALHWEVLDLPDGDELELAWAPKPEQPEGLVVLFHGLEGDVHSHYANDTMATLAARNYWVVTMHFRGCGRSVNRLPRAYHSGETGDALHVLSLLAARHAGLDLFAVGFSLGGNMLLKLQGELGETSLLRAAVAVSAPMCLSACAEAINRGFARRYQNYLLDSMKQGVLTKMAKGIYPASANLSEEKVRQLRSFRDFDHHITAPLHGFDGVDDYYRRASAMPFLKSIARPTLILHSEDDPFMDGRVIPGQQQLSDKVRLELSASGGHVGFVQGPPWRPQSWLPGRIADFIEQQRQEAGSAYSG</sequence>
<keyword evidence="2" id="KW-0719">Serine esterase</keyword>
<feature type="domain" description="AB hydrolase-1" evidence="4">
    <location>
        <begin position="73"/>
        <end position="316"/>
    </location>
</feature>
<proteinExistence type="inferred from homology"/>
<keyword evidence="6" id="KW-1185">Reference proteome</keyword>
<dbReference type="InterPro" id="IPR029058">
    <property type="entry name" value="AB_hydrolase_fold"/>
</dbReference>
<dbReference type="InterPro" id="IPR000073">
    <property type="entry name" value="AB_hydrolase_1"/>
</dbReference>